<dbReference type="GO" id="GO:0052699">
    <property type="term" value="P:ergothioneine biosynthetic process"/>
    <property type="evidence" value="ECO:0007669"/>
    <property type="project" value="UniProtKB-UniRule"/>
</dbReference>
<gene>
    <name evidence="2 4" type="primary">egtC</name>
    <name evidence="4" type="ORF">EGT50_09205</name>
</gene>
<evidence type="ECO:0000313" key="5">
    <source>
        <dbReference type="Proteomes" id="UP000283479"/>
    </source>
</evidence>
<dbReference type="RefSeq" id="WP_127953257.1">
    <property type="nucleotide sequence ID" value="NZ_RKLO01000003.1"/>
</dbReference>
<sequence length="242" mass="26532">MCRHLGYIGPTRSVREVITAGEFSLLRQSWDPRDMRGGGTINADGFGAAWWGSTLSRYRSAMPIWSDPALPEMLSKVRSHAVLAAVRSATVGMPVERSACAPFVSKHWAFSLNGRIAGWPDSMVEPAGRLPMVDLLGLEAPTDAALLWMLVRQALRDNSPEVALMQVSTLVTEAAPGSKLNMLLGDGRQLWATTWEHALSTLVDDDRAVISSEPYDRNHEWKEIPDGHLVTARPGHLISTPL</sequence>
<comment type="catalytic activity">
    <reaction evidence="2">
        <text>gamma-L-glutamyl-hercynylcysteine S-oxide + H2O = S-(hercyn-2-yl)-L-cysteine S-oxide + L-glutamate</text>
        <dbReference type="Rhea" id="RHEA:42684"/>
        <dbReference type="ChEBI" id="CHEBI:15377"/>
        <dbReference type="ChEBI" id="CHEBI:29985"/>
        <dbReference type="ChEBI" id="CHEBI:82703"/>
        <dbReference type="ChEBI" id="CHEBI:82706"/>
        <dbReference type="EC" id="3.5.1.118"/>
    </reaction>
</comment>
<dbReference type="InterPro" id="IPR029055">
    <property type="entry name" value="Ntn_hydrolases_N"/>
</dbReference>
<evidence type="ECO:0000259" key="3">
    <source>
        <dbReference type="PROSITE" id="PS51278"/>
    </source>
</evidence>
<dbReference type="HAMAP" id="MF_02036">
    <property type="entry name" value="EgtC"/>
    <property type="match status" value="1"/>
</dbReference>
<keyword evidence="5" id="KW-1185">Reference proteome</keyword>
<comment type="caution">
    <text evidence="4">The sequence shown here is derived from an EMBL/GenBank/DDBJ whole genome shotgun (WGS) entry which is preliminary data.</text>
</comment>
<dbReference type="NCBIfam" id="TIGR03442">
    <property type="entry name" value="ergothioneine biosynthesis protein EgtC"/>
    <property type="match status" value="1"/>
</dbReference>
<dbReference type="InterPro" id="IPR017932">
    <property type="entry name" value="GATase_2_dom"/>
</dbReference>
<keyword evidence="2" id="KW-0378">Hydrolase</keyword>
<evidence type="ECO:0000256" key="2">
    <source>
        <dbReference type="HAMAP-Rule" id="MF_02036"/>
    </source>
</evidence>
<dbReference type="InterPro" id="IPR026869">
    <property type="entry name" value="EgtC-like"/>
</dbReference>
<dbReference type="InterPro" id="IPR052373">
    <property type="entry name" value="Gamma-glu_amide_hydrolase"/>
</dbReference>
<dbReference type="CDD" id="cd01908">
    <property type="entry name" value="YafJ"/>
    <property type="match status" value="1"/>
</dbReference>
<dbReference type="Pfam" id="PF13230">
    <property type="entry name" value="GATase_4"/>
    <property type="match status" value="1"/>
</dbReference>
<dbReference type="GO" id="GO:0016811">
    <property type="term" value="F:hydrolase activity, acting on carbon-nitrogen (but not peptide) bonds, in linear amides"/>
    <property type="evidence" value="ECO:0007669"/>
    <property type="project" value="UniProtKB-UniRule"/>
</dbReference>
<dbReference type="EC" id="3.5.1.118" evidence="2"/>
<dbReference type="Gene3D" id="3.60.20.10">
    <property type="entry name" value="Glutamine Phosphoribosylpyrophosphate, subunit 1, domain 1"/>
    <property type="match status" value="1"/>
</dbReference>
<comment type="pathway">
    <text evidence="2">Amino-acid biosynthesis; ergothioneine biosynthesis.</text>
</comment>
<dbReference type="EMBL" id="RKLO01000003">
    <property type="protein sequence ID" value="RVW03140.1"/>
    <property type="molecule type" value="Genomic_DNA"/>
</dbReference>
<keyword evidence="1 2" id="KW-0315">Glutamine amidotransferase</keyword>
<dbReference type="InterPro" id="IPR032889">
    <property type="entry name" value="EgtC_Actinobacteria"/>
</dbReference>
<reference evidence="4 5" key="1">
    <citation type="submission" date="2018-11" db="EMBL/GenBank/DDBJ databases">
        <title>Rhodococcus spongicola sp. nov. and Rhodococcus xishaensis sp. nov. from marine sponges.</title>
        <authorList>
            <person name="Li L."/>
            <person name="Lin H.W."/>
        </authorList>
    </citation>
    <scope>NUCLEOTIDE SEQUENCE [LARGE SCALE GENOMIC DNA]</scope>
    <source>
        <strain evidence="4 5">LHW51113</strain>
    </source>
</reference>
<proteinExistence type="inferred from homology"/>
<dbReference type="OrthoDB" id="9804310at2"/>
<dbReference type="Proteomes" id="UP000283479">
    <property type="component" value="Unassembled WGS sequence"/>
</dbReference>
<dbReference type="PROSITE" id="PS51278">
    <property type="entry name" value="GATASE_TYPE_2"/>
    <property type="match status" value="1"/>
</dbReference>
<feature type="domain" description="Glutamine amidotransferase type-2" evidence="3">
    <location>
        <begin position="2"/>
        <end position="242"/>
    </location>
</feature>
<comment type="function">
    <text evidence="2">Catalyzes the hydrolysis of the gamma-glutamyl amide bond of hercynyl-gamma-L-glutamyl-L-cysteine sulfoxide to produce hercynylcysteine sulfoxide, a step in the biosynthesis pathway of ergothioneine.</text>
</comment>
<dbReference type="UniPathway" id="UPA01014"/>
<dbReference type="SUPFAM" id="SSF56235">
    <property type="entry name" value="N-terminal nucleophile aminohydrolases (Ntn hydrolases)"/>
    <property type="match status" value="1"/>
</dbReference>
<name>A0A3S3AKZ6_9NOCA</name>
<organism evidence="4 5">
    <name type="scientific">Rhodococcus xishaensis</name>
    <dbReference type="NCBI Taxonomy" id="2487364"/>
    <lineage>
        <taxon>Bacteria</taxon>
        <taxon>Bacillati</taxon>
        <taxon>Actinomycetota</taxon>
        <taxon>Actinomycetes</taxon>
        <taxon>Mycobacteriales</taxon>
        <taxon>Nocardiaceae</taxon>
        <taxon>Rhodococcus</taxon>
    </lineage>
</organism>
<dbReference type="PANTHER" id="PTHR43187:SF2">
    <property type="entry name" value="GAMMA-GLUTAMYL-HERCYNYLCYSTEINE SULFOXIDE HYDROLASE"/>
    <property type="match status" value="1"/>
</dbReference>
<protein>
    <recommendedName>
        <fullName evidence="2">Gamma-glutamyl-hercynylcysteine sulfoxide hydrolase</fullName>
        <ecNumber evidence="2">3.5.1.118</ecNumber>
    </recommendedName>
    <alternativeName>
        <fullName evidence="2">Gamma-glutamyl hercynylcysteine S-oxide hydrolase</fullName>
    </alternativeName>
</protein>
<dbReference type="AlphaFoldDB" id="A0A3S3AKZ6"/>
<dbReference type="PANTHER" id="PTHR43187">
    <property type="entry name" value="GLUTAMINE AMIDOTRANSFERASE DUG3-RELATED"/>
    <property type="match status" value="1"/>
</dbReference>
<evidence type="ECO:0000256" key="1">
    <source>
        <dbReference type="ARBA" id="ARBA00022962"/>
    </source>
</evidence>
<evidence type="ECO:0000313" key="4">
    <source>
        <dbReference type="EMBL" id="RVW03140.1"/>
    </source>
</evidence>
<accession>A0A3S3AKZ6</accession>
<dbReference type="InterPro" id="IPR017808">
    <property type="entry name" value="EgtC"/>
</dbReference>